<comment type="caution">
    <text evidence="2">The sequence shown here is derived from an EMBL/GenBank/DDBJ whole genome shotgun (WGS) entry which is preliminary data.</text>
</comment>
<feature type="region of interest" description="Disordered" evidence="1">
    <location>
        <begin position="98"/>
        <end position="125"/>
    </location>
</feature>
<evidence type="ECO:0000313" key="2">
    <source>
        <dbReference type="EMBL" id="MPM28914.1"/>
    </source>
</evidence>
<dbReference type="EMBL" id="VSSQ01005379">
    <property type="protein sequence ID" value="MPM28914.1"/>
    <property type="molecule type" value="Genomic_DNA"/>
</dbReference>
<reference evidence="2" key="1">
    <citation type="submission" date="2019-08" db="EMBL/GenBank/DDBJ databases">
        <authorList>
            <person name="Kucharzyk K."/>
            <person name="Murdoch R.W."/>
            <person name="Higgins S."/>
            <person name="Loffler F."/>
        </authorList>
    </citation>
    <scope>NUCLEOTIDE SEQUENCE</scope>
</reference>
<dbReference type="AlphaFoldDB" id="A0A644YS72"/>
<feature type="compositionally biased region" description="Basic and acidic residues" evidence="1">
    <location>
        <begin position="104"/>
        <end position="116"/>
    </location>
</feature>
<proteinExistence type="predicted"/>
<protein>
    <submittedName>
        <fullName evidence="2">Uncharacterized protein</fullName>
    </submittedName>
</protein>
<organism evidence="2">
    <name type="scientific">bioreactor metagenome</name>
    <dbReference type="NCBI Taxonomy" id="1076179"/>
    <lineage>
        <taxon>unclassified sequences</taxon>
        <taxon>metagenomes</taxon>
        <taxon>ecological metagenomes</taxon>
    </lineage>
</organism>
<evidence type="ECO:0000256" key="1">
    <source>
        <dbReference type="SAM" id="MobiDB-lite"/>
    </source>
</evidence>
<name>A0A644YS72_9ZZZZ</name>
<accession>A0A644YS72</accession>
<gene>
    <name evidence="2" type="ORF">SDC9_75452</name>
</gene>
<sequence length="125" mass="13835">MLFKQHGKIVLHVVDRPCSFIERRENRDQNIGVMLYIVKVKTVLVVAGVQGFVVVQFVLQVGFHSGIDGFGGQNVRVLGLIGRRDDAAARAAEDGCTGLQAADQQRHDKQDGKNDQDAFPMPYNK</sequence>